<reference evidence="1 2" key="1">
    <citation type="submission" date="2019-09" db="EMBL/GenBank/DDBJ databases">
        <authorList>
            <person name="Chandra G."/>
            <person name="Truman W A."/>
        </authorList>
    </citation>
    <scope>NUCLEOTIDE SEQUENCE [LARGE SCALE GENOMIC DNA]</scope>
    <source>
        <strain evidence="1">PS631</strain>
    </source>
</reference>
<dbReference type="AlphaFoldDB" id="A0A5E6S5A8"/>
<dbReference type="RefSeq" id="WP_150570132.1">
    <property type="nucleotide sequence ID" value="NZ_CABVHF010000005.1"/>
</dbReference>
<protein>
    <recommendedName>
        <fullName evidence="3">Imidazoleglycerol-phosphate synthase</fullName>
    </recommendedName>
</protein>
<evidence type="ECO:0000313" key="1">
    <source>
        <dbReference type="EMBL" id="VVM75846.1"/>
    </source>
</evidence>
<dbReference type="EMBL" id="CABVHF010000005">
    <property type="protein sequence ID" value="VVM75846.1"/>
    <property type="molecule type" value="Genomic_DNA"/>
</dbReference>
<accession>A0A5E6S5A8</accession>
<name>A0A5E6S5A8_PSEFL</name>
<proteinExistence type="predicted"/>
<organism evidence="1 2">
    <name type="scientific">Pseudomonas fluorescens</name>
    <dbReference type="NCBI Taxonomy" id="294"/>
    <lineage>
        <taxon>Bacteria</taxon>
        <taxon>Pseudomonadati</taxon>
        <taxon>Pseudomonadota</taxon>
        <taxon>Gammaproteobacteria</taxon>
        <taxon>Pseudomonadales</taxon>
        <taxon>Pseudomonadaceae</taxon>
        <taxon>Pseudomonas</taxon>
    </lineage>
</organism>
<dbReference type="OrthoDB" id="6751426at2"/>
<gene>
    <name evidence="1" type="ORF">PS631_02064</name>
</gene>
<sequence>MTGNAKQTLLDELKKGDALHGWGAILALGRDRFNQLLESQFVDAFATQDFTLPISGEYFMENRTEKVVFDNLMLGPPQLSFKHASGKTAQVTVSMELIAGTCYAIGQHPGAPDWLRRSHRLLQGMGYHLEMQAVLQVVPLEASGQSQLILDLGAATEPTCNLGMSDIARRAMGNFIQQQLGEQRPEWILPVMTLDMLGYDATSVADFNVVAQKAPQGAGSGASPADDGAVLLLLQLRGSAAAGDVPSALPYLLPAKDTGGGNYNAALLVDRLRAPLLGQKASNTLTRMLLPQAYQVRMSEEHLPHDMILFGDLEATAQSSDLQPALSSVAASRQVSYKLNGTPASAWSARNLVHPRACGAISQGRYTASAREDFVSDQQVVVVTAHVADAADSKPRTALLVESSESLAISPRVVLWGKGDGPVSLSASQSDGLRWELEGAAHGSLQPDPANLGTAQFVPKDQTGAAQVVLQRIKVTRGADSGYATVAILNYTPVLNVEPFHVSTMPASGVQTFALADFPADDWVLFGAGEIDRATGEYTAPESGAGEVSVVAGIAGMHAGFAVIEHQRNSPQQMASLRARWKTLNRFEVSLNNANRNRVLANGLQQVGIDILLETNSFEDDDGTAWDPVSDLELSTLVILHEDGTEVDYLLPGREGLDPDKPGDGKHWAVSKVRNRFDYLPTANRSAQATPAPQLAPADARRIVTVYVHCLEAEVRKFKAKFQDHANAWHYSELKDETKGVVQLEGVVVPPPNLGNYAIAPKRVARRMGFDHGQPLDTFNYWHYTTDYWVISARDTQFTSVSFDKASMIRWESELLKESYCTYTGYAFKPRRYRGAVPTSTGIEYQAELQLLAQERQVAFKELDYGFKGQEDVAEGSLLLTLDRVPNLAYWYDTAGTNYRKVLDTPLSFTLIDNFGIAHRLKVTFGAGADSRNTLTLDLQ</sequence>
<dbReference type="Proteomes" id="UP000399692">
    <property type="component" value="Unassembled WGS sequence"/>
</dbReference>
<evidence type="ECO:0008006" key="3">
    <source>
        <dbReference type="Google" id="ProtNLM"/>
    </source>
</evidence>
<evidence type="ECO:0000313" key="2">
    <source>
        <dbReference type="Proteomes" id="UP000399692"/>
    </source>
</evidence>